<dbReference type="InterPro" id="IPR051222">
    <property type="entry name" value="PPR/CCM1_RNA-binding"/>
</dbReference>
<dbReference type="InterPro" id="IPR011990">
    <property type="entry name" value="TPR-like_helical_dom_sf"/>
</dbReference>
<reference evidence="2" key="1">
    <citation type="journal article" date="2020" name="Stud. Mycol.">
        <title>101 Dothideomycetes genomes: a test case for predicting lifestyles and emergence of pathogens.</title>
        <authorList>
            <person name="Haridas S."/>
            <person name="Albert R."/>
            <person name="Binder M."/>
            <person name="Bloem J."/>
            <person name="Labutti K."/>
            <person name="Salamov A."/>
            <person name="Andreopoulos B."/>
            <person name="Baker S."/>
            <person name="Barry K."/>
            <person name="Bills G."/>
            <person name="Bluhm B."/>
            <person name="Cannon C."/>
            <person name="Castanera R."/>
            <person name="Culley D."/>
            <person name="Daum C."/>
            <person name="Ezra D."/>
            <person name="Gonzalez J."/>
            <person name="Henrissat B."/>
            <person name="Kuo A."/>
            <person name="Liang C."/>
            <person name="Lipzen A."/>
            <person name="Lutzoni F."/>
            <person name="Magnuson J."/>
            <person name="Mondo S."/>
            <person name="Nolan M."/>
            <person name="Ohm R."/>
            <person name="Pangilinan J."/>
            <person name="Park H.-J."/>
            <person name="Ramirez L."/>
            <person name="Alfaro M."/>
            <person name="Sun H."/>
            <person name="Tritt A."/>
            <person name="Yoshinaga Y."/>
            <person name="Zwiers L.-H."/>
            <person name="Turgeon B."/>
            <person name="Goodwin S."/>
            <person name="Spatafora J."/>
            <person name="Crous P."/>
            <person name="Grigoriev I."/>
        </authorList>
    </citation>
    <scope>NUCLEOTIDE SEQUENCE</scope>
    <source>
        <strain evidence="2">CBS 207.26</strain>
    </source>
</reference>
<organism evidence="2 3">
    <name type="scientific">Zopfia rhizophila CBS 207.26</name>
    <dbReference type="NCBI Taxonomy" id="1314779"/>
    <lineage>
        <taxon>Eukaryota</taxon>
        <taxon>Fungi</taxon>
        <taxon>Dikarya</taxon>
        <taxon>Ascomycota</taxon>
        <taxon>Pezizomycotina</taxon>
        <taxon>Dothideomycetes</taxon>
        <taxon>Dothideomycetes incertae sedis</taxon>
        <taxon>Zopfiaceae</taxon>
        <taxon>Zopfia</taxon>
    </lineage>
</organism>
<protein>
    <recommendedName>
        <fullName evidence="4">Complex I intermediate-associated protein-like protein 84</fullName>
    </recommendedName>
</protein>
<evidence type="ECO:0000313" key="2">
    <source>
        <dbReference type="EMBL" id="KAF2195164.1"/>
    </source>
</evidence>
<evidence type="ECO:0008006" key="4">
    <source>
        <dbReference type="Google" id="ProtNLM"/>
    </source>
</evidence>
<dbReference type="PANTHER" id="PTHR47942:SF63">
    <property type="entry name" value="PENTATRICOPEPTIDE REPEAT-CONTAINING PROTEIN"/>
    <property type="match status" value="1"/>
</dbReference>
<dbReference type="EMBL" id="ML994610">
    <property type="protein sequence ID" value="KAF2195164.1"/>
    <property type="molecule type" value="Genomic_DNA"/>
</dbReference>
<dbReference type="Gene3D" id="1.25.40.10">
    <property type="entry name" value="Tetratricopeptide repeat domain"/>
    <property type="match status" value="2"/>
</dbReference>
<dbReference type="PANTHER" id="PTHR47942">
    <property type="entry name" value="TETRATRICOPEPTIDE REPEAT (TPR)-LIKE SUPERFAMILY PROTEIN-RELATED"/>
    <property type="match status" value="1"/>
</dbReference>
<keyword evidence="1" id="KW-0677">Repeat</keyword>
<evidence type="ECO:0000256" key="1">
    <source>
        <dbReference type="ARBA" id="ARBA00022737"/>
    </source>
</evidence>
<sequence length="808" mass="93167">MPSHLTRVVFRSIIANKPLLYRGCLQRSTRPRIDVQHGFRALPQSQRRTFFNMFKPQRKTKETDLPPGLGKMMDMRHLQIVNARPPPTEEIAQAFRDFFKKDRKIEDYHVRHALEAFRHLEKHPREDGQPWLSVKDLRSPMSSLERPPDTGGEAHLELGRLLHQKLNAKLKGDKSDTFLSQDQTNLSKSDISDLFRFTKLLCLYGASLEAKDILEKTFAGPVTSATSRLTVSAWINLLNGFSREDNQEELLRSVSIIETLSVPFVPRMQDILVTFFSRKGDLEQAKHWYLHPVIDGESLQEKEPTGHTYAIILKACALNGDQSFGQQVVASLLKNMPNKEAWDAIFLWSAAIGKGVDEVDRMMKVMVRRNDEWRRADPSHPIVRPDIDTINSLVEFSMSRNDPYSAERYIALGERWDVLPNAKTFIMQMQYRLSVNDIDGARAAYFGLQGEKVEDDESAGIVNKLIRAMCSSKRHPFDDIMAIVEDLHEHKIRFAPETVATLCTLHLRRGEFHDAVDLLQIHAFHFDIDQRAVIRDQLVAFCLDRQNSTAHAWDTYQIFRQVFNETPREIRTKVMNEFFARRRSDMACHVFFHMRNHTSPDINVDRDTYAAAFTGFARNADAESLELIHNQLKLDLNVELDTKLRNSLMLAYAATGNNRRALEFWAEIVASKEGPTYSSIAIAFRSCEGMPWGDEHAKPIWRRLKEMDIDIDKEIFTAYIGALARNGLYAEVVKMVENVEEEYGFTPDLYILGNWFNATINIEKQAKTEEWIKTHYPAVWVELENLGHYITMDGFGYKQFNINRDLDP</sequence>
<accession>A0A6A6EUC0</accession>
<dbReference type="Proteomes" id="UP000800200">
    <property type="component" value="Unassembled WGS sequence"/>
</dbReference>
<dbReference type="AlphaFoldDB" id="A0A6A6EUC0"/>
<name>A0A6A6EUC0_9PEZI</name>
<dbReference type="OrthoDB" id="185373at2759"/>
<keyword evidence="3" id="KW-1185">Reference proteome</keyword>
<proteinExistence type="predicted"/>
<evidence type="ECO:0000313" key="3">
    <source>
        <dbReference type="Proteomes" id="UP000800200"/>
    </source>
</evidence>
<gene>
    <name evidence="2" type="ORF">K469DRAFT_698725</name>
</gene>